<comment type="similarity">
    <text evidence="1">Belongs to the plant dehydrin family.</text>
</comment>
<sequence>AQAQEDMAGYADHHDTGPAGGTGYGTGTGTEKKGMVENIKEKLPGAHKDQPGQCTTGGTGTAHVHPHEKKGMAENIKEKLPGPHNN</sequence>
<organism evidence="3">
    <name type="scientific">Trollius ledebouri</name>
    <dbReference type="NCBI Taxonomy" id="46346"/>
    <lineage>
        <taxon>Eukaryota</taxon>
        <taxon>Viridiplantae</taxon>
        <taxon>Streptophyta</taxon>
        <taxon>Embryophyta</taxon>
        <taxon>Tracheophyta</taxon>
        <taxon>Spermatophyta</taxon>
        <taxon>Magnoliopsida</taxon>
        <taxon>Ranunculales</taxon>
        <taxon>Ranunculaceae</taxon>
        <taxon>Ranunculoideae</taxon>
        <taxon>Adonideae</taxon>
        <taxon>Trollius</taxon>
    </lineage>
</organism>
<dbReference type="EMBL" id="Z69994">
    <property type="protein sequence ID" value="CAA93824.1"/>
    <property type="molecule type" value="mRNA"/>
</dbReference>
<protein>
    <submittedName>
        <fullName evidence="3">Dormancy-related group 2 LEA protein</fullName>
    </submittedName>
</protein>
<evidence type="ECO:0000256" key="1">
    <source>
        <dbReference type="ARBA" id="ARBA00008403"/>
    </source>
</evidence>
<dbReference type="PANTHER" id="PTHR33346">
    <property type="entry name" value="DEHYDRIN XERO 2-RELATED"/>
    <property type="match status" value="1"/>
</dbReference>
<feature type="non-terminal residue" evidence="3">
    <location>
        <position position="1"/>
    </location>
</feature>
<dbReference type="GO" id="GO:0009414">
    <property type="term" value="P:response to water deprivation"/>
    <property type="evidence" value="ECO:0007669"/>
    <property type="project" value="TreeGrafter"/>
</dbReference>
<accession>Q43668</accession>
<feature type="region of interest" description="Disordered" evidence="2">
    <location>
        <begin position="1"/>
        <end position="86"/>
    </location>
</feature>
<dbReference type="InterPro" id="IPR000167">
    <property type="entry name" value="Dehydrin"/>
</dbReference>
<evidence type="ECO:0000313" key="3">
    <source>
        <dbReference type="EMBL" id="CAA93824.1"/>
    </source>
</evidence>
<evidence type="ECO:0000256" key="2">
    <source>
        <dbReference type="SAM" id="MobiDB-lite"/>
    </source>
</evidence>
<dbReference type="GO" id="GO:0005829">
    <property type="term" value="C:cytosol"/>
    <property type="evidence" value="ECO:0007669"/>
    <property type="project" value="TreeGrafter"/>
</dbReference>
<feature type="compositionally biased region" description="Gly residues" evidence="2">
    <location>
        <begin position="18"/>
        <end position="28"/>
    </location>
</feature>
<name>Q43668_9MAGN</name>
<feature type="compositionally biased region" description="Basic and acidic residues" evidence="2">
    <location>
        <begin position="69"/>
        <end position="86"/>
    </location>
</feature>
<dbReference type="GO" id="GO:0009631">
    <property type="term" value="P:cold acclimation"/>
    <property type="evidence" value="ECO:0007669"/>
    <property type="project" value="TreeGrafter"/>
</dbReference>
<reference evidence="3" key="1">
    <citation type="journal article" date="1996" name="Plant Mol. Biol.">
        <title>A molecular study of dormancy breaking and germination in seeds of Trollius ledebouri.</title>
        <authorList>
            <person name="Bailey P.C."/>
            <person name="Lycett G.W."/>
            <person name="Roberts J.A."/>
        </authorList>
    </citation>
    <scope>NUCLEOTIDE SEQUENCE</scope>
    <source>
        <tissue evidence="3">Endosperm and embryo</tissue>
    </source>
</reference>
<proteinExistence type="evidence at transcript level"/>
<feature type="compositionally biased region" description="Basic and acidic residues" evidence="2">
    <location>
        <begin position="30"/>
        <end position="50"/>
    </location>
</feature>
<dbReference type="PANTHER" id="PTHR33346:SF42">
    <property type="entry name" value="DEHYDRIN XERO 1"/>
    <property type="match status" value="1"/>
</dbReference>
<dbReference type="GO" id="GO:0009737">
    <property type="term" value="P:response to abscisic acid"/>
    <property type="evidence" value="ECO:0007669"/>
    <property type="project" value="TreeGrafter"/>
</dbReference>
<dbReference type="AlphaFoldDB" id="Q43668"/>